<dbReference type="EMBL" id="FO203431">
    <property type="protein sequence ID" value="CCH89627.1"/>
    <property type="molecule type" value="Genomic_DNA"/>
</dbReference>
<evidence type="ECO:0000313" key="5">
    <source>
        <dbReference type="Proteomes" id="UP000006461"/>
    </source>
</evidence>
<feature type="active site" description="Proton acceptor" evidence="2">
    <location>
        <position position="77"/>
    </location>
</feature>
<dbReference type="InterPro" id="IPR013024">
    <property type="entry name" value="GGCT-like"/>
</dbReference>
<name>I4F1W4_MODI5</name>
<dbReference type="InterPro" id="IPR036568">
    <property type="entry name" value="GGCT-like_sf"/>
</dbReference>
<dbReference type="Pfam" id="PF13772">
    <property type="entry name" value="AIG2_2"/>
    <property type="match status" value="1"/>
</dbReference>
<sequence length="171" mass="18310">MRYFGYGSNMANPVLRALPGVRSLGAAAVDGYRLRFGRDSVRWRAGAADVVPAPGCTVWGELLEVDDEALAVLDTKEGVALGWYRRAGVEVRDVGPALTYTVVQPADPELAPRADYLAGMAAAARTLGFPAGYQQFLADLATEAAEHPEPGRFRSLQPAVAARTGADREQY</sequence>
<dbReference type="HOGENOM" id="CLU_1561194_0_0_11"/>
<protein>
    <recommendedName>
        <fullName evidence="6">AIG2 family protein</fullName>
    </recommendedName>
</protein>
<organism evidence="4 5">
    <name type="scientific">Modestobacter italicus (strain DSM 44449 / CECT 9708 / BC 501)</name>
    <dbReference type="NCBI Taxonomy" id="2732864"/>
    <lineage>
        <taxon>Bacteria</taxon>
        <taxon>Bacillati</taxon>
        <taxon>Actinomycetota</taxon>
        <taxon>Actinomycetes</taxon>
        <taxon>Geodermatophilales</taxon>
        <taxon>Geodermatophilaceae</taxon>
        <taxon>Modestobacter</taxon>
    </lineage>
</organism>
<evidence type="ECO:0008006" key="6">
    <source>
        <dbReference type="Google" id="ProtNLM"/>
    </source>
</evidence>
<accession>I4F1W4</accession>
<dbReference type="STRING" id="477641.MODMU_4230"/>
<dbReference type="OrthoDB" id="141582at2"/>
<gene>
    <name evidence="4" type="ordered locus">MODMU_4230</name>
</gene>
<dbReference type="InterPro" id="IPR017939">
    <property type="entry name" value="G-Glutamylcylcotransferase"/>
</dbReference>
<dbReference type="CDD" id="cd06661">
    <property type="entry name" value="GGCT_like"/>
    <property type="match status" value="1"/>
</dbReference>
<dbReference type="AlphaFoldDB" id="I4F1W4"/>
<feature type="region of interest" description="Disordered" evidence="3">
    <location>
        <begin position="148"/>
        <end position="171"/>
    </location>
</feature>
<keyword evidence="1" id="KW-0456">Lyase</keyword>
<dbReference type="PANTHER" id="PTHR12935:SF0">
    <property type="entry name" value="GAMMA-GLUTAMYLCYCLOTRANSFERASE"/>
    <property type="match status" value="1"/>
</dbReference>
<evidence type="ECO:0000313" key="4">
    <source>
        <dbReference type="EMBL" id="CCH89627.1"/>
    </source>
</evidence>
<dbReference type="eggNOG" id="COG2105">
    <property type="taxonomic scope" value="Bacteria"/>
</dbReference>
<dbReference type="GO" id="GO:0003839">
    <property type="term" value="F:gamma-glutamylcyclotransferase activity"/>
    <property type="evidence" value="ECO:0007669"/>
    <property type="project" value="InterPro"/>
</dbReference>
<dbReference type="Gene3D" id="3.10.490.10">
    <property type="entry name" value="Gamma-glutamyl cyclotransferase-like"/>
    <property type="match status" value="1"/>
</dbReference>
<evidence type="ECO:0000256" key="2">
    <source>
        <dbReference type="PIRSR" id="PIRSR617939-1"/>
    </source>
</evidence>
<keyword evidence="5" id="KW-1185">Reference proteome</keyword>
<dbReference type="Proteomes" id="UP000006461">
    <property type="component" value="Chromosome"/>
</dbReference>
<proteinExistence type="predicted"/>
<evidence type="ECO:0000256" key="1">
    <source>
        <dbReference type="ARBA" id="ARBA00023239"/>
    </source>
</evidence>
<dbReference type="KEGG" id="mmar:MODMU_4230"/>
<dbReference type="SUPFAM" id="SSF110857">
    <property type="entry name" value="Gamma-glutamyl cyclotransferase-like"/>
    <property type="match status" value="1"/>
</dbReference>
<dbReference type="PANTHER" id="PTHR12935">
    <property type="entry name" value="GAMMA-GLUTAMYLCYCLOTRANSFERASE"/>
    <property type="match status" value="1"/>
</dbReference>
<evidence type="ECO:0000256" key="3">
    <source>
        <dbReference type="SAM" id="MobiDB-lite"/>
    </source>
</evidence>
<reference evidence="4 5" key="1">
    <citation type="journal article" date="2012" name="J. Bacteriol.">
        <title>Genome Sequence of Radiation-Resistant Modestobacter marinus Strain BC501, a Representative Actinobacterium That Thrives on Calcareous Stone Surfaces.</title>
        <authorList>
            <person name="Normand P."/>
            <person name="Gury J."/>
            <person name="Pujic P."/>
            <person name="Chouaia B."/>
            <person name="Crotti E."/>
            <person name="Brusetti L."/>
            <person name="Daffonchio D."/>
            <person name="Vacherie B."/>
            <person name="Barbe V."/>
            <person name="Medigue C."/>
            <person name="Calteau A."/>
            <person name="Ghodhbane-Gtari F."/>
            <person name="Essoussi I."/>
            <person name="Nouioui I."/>
            <person name="Abbassi-Ghozzi I."/>
            <person name="Gtari M."/>
        </authorList>
    </citation>
    <scope>NUCLEOTIDE SEQUENCE [LARGE SCALE GENOMIC DNA]</scope>
    <source>
        <strain evidence="5">BC 501</strain>
    </source>
</reference>